<dbReference type="AlphaFoldDB" id="A0A1H1TM89"/>
<dbReference type="EMBL" id="LT629750">
    <property type="protein sequence ID" value="SDS61360.1"/>
    <property type="molecule type" value="Genomic_DNA"/>
</dbReference>
<name>A0A1H1TM89_9BRAD</name>
<evidence type="ECO:0000313" key="1">
    <source>
        <dbReference type="EMBL" id="SDS61360.1"/>
    </source>
</evidence>
<reference evidence="2" key="1">
    <citation type="submission" date="2016-10" db="EMBL/GenBank/DDBJ databases">
        <authorList>
            <person name="Varghese N."/>
            <person name="Submissions S."/>
        </authorList>
    </citation>
    <scope>NUCLEOTIDE SEQUENCE [LARGE SCALE GENOMIC DNA]</scope>
    <source>
        <strain evidence="2">GAS369</strain>
    </source>
</reference>
<keyword evidence="2" id="KW-1185">Reference proteome</keyword>
<accession>A0A1H1TM89</accession>
<sequence>MDNPRGLPIATIGHGVGLISLKYTNRNAGGWRFFVRLRQKTFRYSPDLKRKRLVSAGPMTSKIIINK</sequence>
<evidence type="ECO:0000313" key="2">
    <source>
        <dbReference type="Proteomes" id="UP000243904"/>
    </source>
</evidence>
<dbReference type="Proteomes" id="UP000243904">
    <property type="component" value="Chromosome I"/>
</dbReference>
<organism evidence="1 2">
    <name type="scientific">Bradyrhizobium canariense</name>
    <dbReference type="NCBI Taxonomy" id="255045"/>
    <lineage>
        <taxon>Bacteria</taxon>
        <taxon>Pseudomonadati</taxon>
        <taxon>Pseudomonadota</taxon>
        <taxon>Alphaproteobacteria</taxon>
        <taxon>Hyphomicrobiales</taxon>
        <taxon>Nitrobacteraceae</taxon>
        <taxon>Bradyrhizobium</taxon>
    </lineage>
</organism>
<gene>
    <name evidence="1" type="ORF">SAMN05444158_2607</name>
</gene>
<proteinExistence type="predicted"/>
<protein>
    <submittedName>
        <fullName evidence="1">Uncharacterized protein</fullName>
    </submittedName>
</protein>